<evidence type="ECO:0000256" key="2">
    <source>
        <dbReference type="ARBA" id="ARBA00022670"/>
    </source>
</evidence>
<keyword evidence="3 5" id="KW-0378">Hydrolase</keyword>
<dbReference type="GO" id="GO:0004175">
    <property type="term" value="F:endopeptidase activity"/>
    <property type="evidence" value="ECO:0007669"/>
    <property type="project" value="TreeGrafter"/>
</dbReference>
<evidence type="ECO:0000259" key="7">
    <source>
        <dbReference type="SMART" id="SM00228"/>
    </source>
</evidence>
<dbReference type="InterPro" id="IPR055210">
    <property type="entry name" value="CtpA/B_N"/>
</dbReference>
<keyword evidence="10" id="KW-1185">Reference proteome</keyword>
<dbReference type="CDD" id="cd06782">
    <property type="entry name" value="cpPDZ_CPP-like"/>
    <property type="match status" value="1"/>
</dbReference>
<dbReference type="PANTHER" id="PTHR32060:SF30">
    <property type="entry name" value="CARBOXY-TERMINAL PROCESSING PROTEASE CTPA"/>
    <property type="match status" value="1"/>
</dbReference>
<gene>
    <name evidence="9" type="ORF">CRI94_07395</name>
</gene>
<dbReference type="Gene3D" id="2.30.42.10">
    <property type="match status" value="1"/>
</dbReference>
<comment type="similarity">
    <text evidence="1 5">Belongs to the peptidase S41A family.</text>
</comment>
<proteinExistence type="inferred from homology"/>
<dbReference type="InterPro" id="IPR029045">
    <property type="entry name" value="ClpP/crotonase-like_dom_sf"/>
</dbReference>
<dbReference type="GO" id="GO:0030288">
    <property type="term" value="C:outer membrane-bounded periplasmic space"/>
    <property type="evidence" value="ECO:0007669"/>
    <property type="project" value="TreeGrafter"/>
</dbReference>
<dbReference type="InterPro" id="IPR004447">
    <property type="entry name" value="Peptidase_S41A"/>
</dbReference>
<keyword evidence="4 5" id="KW-0720">Serine protease</keyword>
<dbReference type="SUPFAM" id="SSF50156">
    <property type="entry name" value="PDZ domain-like"/>
    <property type="match status" value="1"/>
</dbReference>
<dbReference type="NCBIfam" id="TIGR00225">
    <property type="entry name" value="prc"/>
    <property type="match status" value="1"/>
</dbReference>
<evidence type="ECO:0000313" key="10">
    <source>
        <dbReference type="Proteomes" id="UP000220102"/>
    </source>
</evidence>
<dbReference type="InterPro" id="IPR036034">
    <property type="entry name" value="PDZ_sf"/>
</dbReference>
<feature type="domain" description="Tail specific protease" evidence="8">
    <location>
        <begin position="171"/>
        <end position="358"/>
    </location>
</feature>
<dbReference type="SMART" id="SM00228">
    <property type="entry name" value="PDZ"/>
    <property type="match status" value="1"/>
</dbReference>
<dbReference type="OrthoDB" id="9812068at2"/>
<evidence type="ECO:0000256" key="3">
    <source>
        <dbReference type="ARBA" id="ARBA00022801"/>
    </source>
</evidence>
<evidence type="ECO:0000256" key="5">
    <source>
        <dbReference type="RuleBase" id="RU004404"/>
    </source>
</evidence>
<keyword evidence="2 5" id="KW-0645">Protease</keyword>
<evidence type="ECO:0000259" key="8">
    <source>
        <dbReference type="SMART" id="SM00245"/>
    </source>
</evidence>
<dbReference type="RefSeq" id="WP_098075039.1">
    <property type="nucleotide sequence ID" value="NZ_PDEQ01000003.1"/>
</dbReference>
<dbReference type="EMBL" id="PDEQ01000003">
    <property type="protein sequence ID" value="PEN13875.1"/>
    <property type="molecule type" value="Genomic_DNA"/>
</dbReference>
<accession>A0A2A8CYV8</accession>
<comment type="caution">
    <text evidence="9">The sequence shown here is derived from an EMBL/GenBank/DDBJ whole genome shotgun (WGS) entry which is preliminary data.</text>
</comment>
<organism evidence="9 10">
    <name type="scientific">Longibacter salinarum</name>
    <dbReference type="NCBI Taxonomy" id="1850348"/>
    <lineage>
        <taxon>Bacteria</taxon>
        <taxon>Pseudomonadati</taxon>
        <taxon>Rhodothermota</taxon>
        <taxon>Rhodothermia</taxon>
        <taxon>Rhodothermales</taxon>
        <taxon>Salisaetaceae</taxon>
        <taxon>Longibacter</taxon>
    </lineage>
</organism>
<reference evidence="9 10" key="1">
    <citation type="submission" date="2017-10" db="EMBL/GenBank/DDBJ databases">
        <title>Draft genome of Longibacter Salinarum.</title>
        <authorList>
            <person name="Goh K.M."/>
            <person name="Shamsir M.S."/>
            <person name="Lim S.W."/>
        </authorList>
    </citation>
    <scope>NUCLEOTIDE SEQUENCE [LARGE SCALE GENOMIC DNA]</scope>
    <source>
        <strain evidence="9 10">KCTC 52045</strain>
    </source>
</reference>
<keyword evidence="6" id="KW-0472">Membrane</keyword>
<evidence type="ECO:0000256" key="4">
    <source>
        <dbReference type="ARBA" id="ARBA00022825"/>
    </source>
</evidence>
<keyword evidence="6" id="KW-1133">Transmembrane helix</keyword>
<dbReference type="InterPro" id="IPR005151">
    <property type="entry name" value="Tail-specific_protease"/>
</dbReference>
<feature type="domain" description="PDZ" evidence="7">
    <location>
        <begin position="98"/>
        <end position="169"/>
    </location>
</feature>
<dbReference type="Pfam" id="PF22694">
    <property type="entry name" value="CtpB_N-like"/>
    <property type="match status" value="1"/>
</dbReference>
<feature type="transmembrane region" description="Helical" evidence="6">
    <location>
        <begin position="7"/>
        <end position="30"/>
    </location>
</feature>
<dbReference type="Proteomes" id="UP000220102">
    <property type="component" value="Unassembled WGS sequence"/>
</dbReference>
<evidence type="ECO:0000256" key="1">
    <source>
        <dbReference type="ARBA" id="ARBA00009179"/>
    </source>
</evidence>
<evidence type="ECO:0000313" key="9">
    <source>
        <dbReference type="EMBL" id="PEN13875.1"/>
    </source>
</evidence>
<dbReference type="CDD" id="cd07560">
    <property type="entry name" value="Peptidase_S41_CPP"/>
    <property type="match status" value="1"/>
</dbReference>
<dbReference type="Pfam" id="PF03572">
    <property type="entry name" value="Peptidase_S41"/>
    <property type="match status" value="1"/>
</dbReference>
<dbReference type="SUPFAM" id="SSF52096">
    <property type="entry name" value="ClpP/crotonase"/>
    <property type="match status" value="1"/>
</dbReference>
<evidence type="ECO:0000256" key="6">
    <source>
        <dbReference type="SAM" id="Phobius"/>
    </source>
</evidence>
<dbReference type="GO" id="GO:0007165">
    <property type="term" value="P:signal transduction"/>
    <property type="evidence" value="ECO:0007669"/>
    <property type="project" value="TreeGrafter"/>
</dbReference>
<dbReference type="Pfam" id="PF13180">
    <property type="entry name" value="PDZ_2"/>
    <property type="match status" value="1"/>
</dbReference>
<dbReference type="SMART" id="SM00245">
    <property type="entry name" value="TSPc"/>
    <property type="match status" value="1"/>
</dbReference>
<dbReference type="GO" id="GO:0006508">
    <property type="term" value="P:proteolysis"/>
    <property type="evidence" value="ECO:0007669"/>
    <property type="project" value="UniProtKB-KW"/>
</dbReference>
<dbReference type="Gene3D" id="3.30.750.44">
    <property type="match status" value="1"/>
</dbReference>
<dbReference type="AlphaFoldDB" id="A0A2A8CYV8"/>
<dbReference type="PANTHER" id="PTHR32060">
    <property type="entry name" value="TAIL-SPECIFIC PROTEASE"/>
    <property type="match status" value="1"/>
</dbReference>
<dbReference type="Gene3D" id="3.90.226.10">
    <property type="entry name" value="2-enoyl-CoA Hydratase, Chain A, domain 1"/>
    <property type="match status" value="1"/>
</dbReference>
<protein>
    <submittedName>
        <fullName evidence="9">Peptidase S41</fullName>
    </submittedName>
</protein>
<keyword evidence="6" id="KW-0812">Transmembrane</keyword>
<name>A0A2A8CYV8_9BACT</name>
<sequence>MTRTHRYYILPAVALVLLGAVMGVSLNSYVSDGDAFEQLKKLERAFVIINRQYVDPVESKAVAEEGISGMLKKLDPHSSYIPSDEVPEVRQSYEGSFGGIGIMFDVTNDTARVVKPITDGPSERVGVMAGDRIVEIEDSSAVELSSTGIQKRLKGPVGTEVDVTFYRPSVGERFQFTIKREEIPLYSINSAYMVDGETGYIKIDRFAMTTYDEFMKKLRELEGQGMERLVLDLRNNPGGVMQSAIQIADEMLSRGMMIVETKGREPSINNQYRATGGDSFEKQPVIVLINRASASASEILAGALQDHDRALLVGERTFGKALVQKQFELNDGSLLQMTVGRYYTPVGRLIQTPYEDGNKQDYYDQKFDSYEKALFNPSEYKDSIPDSLAYETDHGRTVFGGGGILPDFVVKPDTSSIERFVSGSGLTLAFIIDWFPKHETEIREAWGEKPDAFASSYTVPNAVVDSFWAFAEEKGMSLTANADSVNRGEAIFPKSEAEGAREYVRTHLKGNVARQLYGSSAMYPIFNSVDPTFQQALSLWTRADQLSAFHAAAGSSASGQN</sequence>
<dbReference type="GO" id="GO:0008236">
    <property type="term" value="F:serine-type peptidase activity"/>
    <property type="evidence" value="ECO:0007669"/>
    <property type="project" value="UniProtKB-KW"/>
</dbReference>
<dbReference type="InterPro" id="IPR001478">
    <property type="entry name" value="PDZ"/>
</dbReference>